<dbReference type="Pfam" id="PF00975">
    <property type="entry name" value="Thioesterase"/>
    <property type="match status" value="1"/>
</dbReference>
<feature type="domain" description="Thioesterase TesA-like" evidence="3">
    <location>
        <begin position="26"/>
        <end position="248"/>
    </location>
</feature>
<evidence type="ECO:0000313" key="5">
    <source>
        <dbReference type="Proteomes" id="UP000516052"/>
    </source>
</evidence>
<name>A0A7H0IDB9_9ACTN</name>
<dbReference type="SMART" id="SM00824">
    <property type="entry name" value="PKS_TE"/>
    <property type="match status" value="1"/>
</dbReference>
<sequence length="258" mass="28544">MANFDELTDLWVREFHPASPGAVTLSCFPHAGGSASSYFSFSQRLTPDLAVRAVQYPGRQDRRKEPCATDLLTLARQVFEVLRPVAGARPALFGHSMGAVVAFEVARLLEREAGVTPAHLFVSGRRAPSIQRQETVHLRDDAGLIEEMRHLSGTDSQVLADEEILRMALPAIRGDYRAIETYEYRPGPPLSCPITSFIGDADPRVTVEDARAWHEHTSGEFDMKIFTGGHFYLNTHREAICDQISGKLLTADSRRPGA</sequence>
<evidence type="ECO:0000256" key="1">
    <source>
        <dbReference type="ARBA" id="ARBA00007169"/>
    </source>
</evidence>
<dbReference type="AlphaFoldDB" id="A0A7H0IDB9"/>
<dbReference type="PANTHER" id="PTHR11487">
    <property type="entry name" value="THIOESTERASE"/>
    <property type="match status" value="1"/>
</dbReference>
<proteinExistence type="inferred from homology"/>
<reference evidence="4 5" key="1">
    <citation type="submission" date="2020-08" db="EMBL/GenBank/DDBJ databases">
        <title>A novel species.</title>
        <authorList>
            <person name="Gao J."/>
        </authorList>
    </citation>
    <scope>NUCLEOTIDE SEQUENCE [LARGE SCALE GENOMIC DNA]</scope>
    <source>
        <strain evidence="4 5">CRXT-G-22</strain>
    </source>
</reference>
<evidence type="ECO:0000256" key="2">
    <source>
        <dbReference type="ARBA" id="ARBA00022801"/>
    </source>
</evidence>
<gene>
    <name evidence="4" type="ORF">IAG44_15975</name>
</gene>
<dbReference type="PANTHER" id="PTHR11487:SF0">
    <property type="entry name" value="S-ACYL FATTY ACID SYNTHASE THIOESTERASE, MEDIUM CHAIN"/>
    <property type="match status" value="1"/>
</dbReference>
<accession>A0A7H0IDB9</accession>
<protein>
    <submittedName>
        <fullName evidence="4">Thioesterase</fullName>
    </submittedName>
</protein>
<comment type="similarity">
    <text evidence="1">Belongs to the thioesterase family.</text>
</comment>
<dbReference type="Proteomes" id="UP000516052">
    <property type="component" value="Chromosome"/>
</dbReference>
<dbReference type="Gene3D" id="3.40.50.1820">
    <property type="entry name" value="alpha/beta hydrolase"/>
    <property type="match status" value="1"/>
</dbReference>
<dbReference type="SUPFAM" id="SSF53474">
    <property type="entry name" value="alpha/beta-Hydrolases"/>
    <property type="match status" value="1"/>
</dbReference>
<evidence type="ECO:0000313" key="4">
    <source>
        <dbReference type="EMBL" id="QNP70785.1"/>
    </source>
</evidence>
<evidence type="ECO:0000259" key="3">
    <source>
        <dbReference type="SMART" id="SM00824"/>
    </source>
</evidence>
<organism evidence="4 5">
    <name type="scientific">Streptomyces roseirectus</name>
    <dbReference type="NCBI Taxonomy" id="2768066"/>
    <lineage>
        <taxon>Bacteria</taxon>
        <taxon>Bacillati</taxon>
        <taxon>Actinomycetota</taxon>
        <taxon>Actinomycetes</taxon>
        <taxon>Kitasatosporales</taxon>
        <taxon>Streptomycetaceae</taxon>
        <taxon>Streptomyces</taxon>
    </lineage>
</organism>
<dbReference type="GO" id="GO:0016787">
    <property type="term" value="F:hydrolase activity"/>
    <property type="evidence" value="ECO:0007669"/>
    <property type="project" value="UniProtKB-KW"/>
</dbReference>
<dbReference type="InterPro" id="IPR020802">
    <property type="entry name" value="TesA-like"/>
</dbReference>
<dbReference type="GO" id="GO:0008610">
    <property type="term" value="P:lipid biosynthetic process"/>
    <property type="evidence" value="ECO:0007669"/>
    <property type="project" value="TreeGrafter"/>
</dbReference>
<keyword evidence="2" id="KW-0378">Hydrolase</keyword>
<dbReference type="InterPro" id="IPR029058">
    <property type="entry name" value="AB_hydrolase_fold"/>
</dbReference>
<dbReference type="KEGG" id="sroi:IAG44_15975"/>
<dbReference type="InterPro" id="IPR012223">
    <property type="entry name" value="TEII"/>
</dbReference>
<dbReference type="RefSeq" id="WP_187747773.1">
    <property type="nucleotide sequence ID" value="NZ_CP060828.1"/>
</dbReference>
<dbReference type="EMBL" id="CP060828">
    <property type="protein sequence ID" value="QNP70785.1"/>
    <property type="molecule type" value="Genomic_DNA"/>
</dbReference>
<keyword evidence="5" id="KW-1185">Reference proteome</keyword>
<dbReference type="InterPro" id="IPR001031">
    <property type="entry name" value="Thioesterase"/>
</dbReference>